<accession>A0A1C5JYY5</accession>
<evidence type="ECO:0000313" key="2">
    <source>
        <dbReference type="Proteomes" id="UP000198217"/>
    </source>
</evidence>
<reference evidence="1 2" key="1">
    <citation type="submission" date="2016-06" db="EMBL/GenBank/DDBJ databases">
        <authorList>
            <person name="Kjaerup R.B."/>
            <person name="Dalgaard T.S."/>
            <person name="Juul-Madsen H.R."/>
        </authorList>
    </citation>
    <scope>NUCLEOTIDE SEQUENCE [LARGE SCALE GENOMIC DNA]</scope>
    <source>
        <strain evidence="1 2">DSM 43904</strain>
    </source>
</reference>
<dbReference type="EMBL" id="LT607750">
    <property type="protein sequence ID" value="SCG75755.1"/>
    <property type="molecule type" value="Genomic_DNA"/>
</dbReference>
<protein>
    <submittedName>
        <fullName evidence="1">Uncharacterized protein</fullName>
    </submittedName>
</protein>
<sequence>MYPYPLVGSRREPGRHCAEEQIVEKPFEVRPRVRDDVP</sequence>
<evidence type="ECO:0000313" key="1">
    <source>
        <dbReference type="EMBL" id="SCG75755.1"/>
    </source>
</evidence>
<organism evidence="1 2">
    <name type="scientific">Micromonospora echinaurantiaca</name>
    <dbReference type="NCBI Taxonomy" id="47857"/>
    <lineage>
        <taxon>Bacteria</taxon>
        <taxon>Bacillati</taxon>
        <taxon>Actinomycetota</taxon>
        <taxon>Actinomycetes</taxon>
        <taxon>Micromonosporales</taxon>
        <taxon>Micromonosporaceae</taxon>
        <taxon>Micromonospora</taxon>
    </lineage>
</organism>
<proteinExistence type="predicted"/>
<keyword evidence="2" id="KW-1185">Reference proteome</keyword>
<gene>
    <name evidence="1" type="ORF">GA0070609_5163</name>
</gene>
<name>A0A1C5JYY5_9ACTN</name>
<dbReference type="AlphaFoldDB" id="A0A1C5JYY5"/>
<dbReference type="Proteomes" id="UP000198217">
    <property type="component" value="Chromosome I"/>
</dbReference>